<dbReference type="EMBL" id="LS991949">
    <property type="protein sequence ID" value="SYV90324.1"/>
    <property type="molecule type" value="Genomic_DNA"/>
</dbReference>
<keyword evidence="1" id="KW-0472">Membrane</keyword>
<dbReference type="Proteomes" id="UP000259864">
    <property type="component" value="Chromosome 1"/>
</dbReference>
<organism evidence="2 3">
    <name type="scientific">Metamycoplasma alkalescens</name>
    <dbReference type="NCBI Taxonomy" id="45363"/>
    <lineage>
        <taxon>Bacteria</taxon>
        <taxon>Bacillati</taxon>
        <taxon>Mycoplasmatota</taxon>
        <taxon>Mycoplasmoidales</taxon>
        <taxon>Metamycoplasmataceae</taxon>
        <taxon>Metamycoplasma</taxon>
    </lineage>
</organism>
<keyword evidence="1" id="KW-1133">Transmembrane helix</keyword>
<dbReference type="KEGG" id="mala:NCTC10135_00848"/>
<feature type="transmembrane region" description="Helical" evidence="1">
    <location>
        <begin position="21"/>
        <end position="44"/>
    </location>
</feature>
<evidence type="ECO:0000313" key="2">
    <source>
        <dbReference type="EMBL" id="SYV90324.1"/>
    </source>
</evidence>
<keyword evidence="1" id="KW-0812">Transmembrane</keyword>
<gene>
    <name evidence="2" type="ORF">NCTC10135_00848</name>
</gene>
<feature type="non-terminal residue" evidence="2">
    <location>
        <position position="45"/>
    </location>
</feature>
<name>A0A3B0PAI5_9BACT</name>
<evidence type="ECO:0000313" key="3">
    <source>
        <dbReference type="Proteomes" id="UP000259864"/>
    </source>
</evidence>
<protein>
    <submittedName>
        <fullName evidence="2">Uncharacterized protein</fullName>
    </submittedName>
</protein>
<sequence>MLKFSYKASIFNNTSKLSPNTRIGLIISIFVALGIAIIVLVLSLW</sequence>
<accession>A0A3B0PAI5</accession>
<reference evidence="3" key="1">
    <citation type="submission" date="2018-06" db="EMBL/GenBank/DDBJ databases">
        <authorList>
            <consortium name="Pathogen Informatics"/>
        </authorList>
    </citation>
    <scope>NUCLEOTIDE SEQUENCE [LARGE SCALE GENOMIC DNA]</scope>
    <source>
        <strain evidence="3">NCTC10135</strain>
    </source>
</reference>
<evidence type="ECO:0000256" key="1">
    <source>
        <dbReference type="SAM" id="Phobius"/>
    </source>
</evidence>
<dbReference type="AlphaFoldDB" id="A0A3B0PAI5"/>
<proteinExistence type="predicted"/>